<dbReference type="Gene3D" id="3.90.550.10">
    <property type="entry name" value="Spore Coat Polysaccharide Biosynthesis Protein SpsA, Chain A"/>
    <property type="match status" value="1"/>
</dbReference>
<gene>
    <name evidence="7" type="ORF">ACFPK8_01050</name>
</gene>
<feature type="domain" description="Glycosyltransferase 2-like" evidence="5">
    <location>
        <begin position="399"/>
        <end position="557"/>
    </location>
</feature>
<evidence type="ECO:0000313" key="7">
    <source>
        <dbReference type="EMBL" id="MFC5296091.1"/>
    </source>
</evidence>
<comment type="caution">
    <text evidence="7">The sequence shown here is derived from an EMBL/GenBank/DDBJ whole genome shotgun (WGS) entry which is preliminary data.</text>
</comment>
<dbReference type="SUPFAM" id="SSF53756">
    <property type="entry name" value="UDP-Glycosyltransferase/glycogen phosphorylase"/>
    <property type="match status" value="1"/>
</dbReference>
<evidence type="ECO:0000256" key="2">
    <source>
        <dbReference type="ARBA" id="ARBA00022676"/>
    </source>
</evidence>
<dbReference type="GO" id="GO:0016757">
    <property type="term" value="F:glycosyltransferase activity"/>
    <property type="evidence" value="ECO:0007669"/>
    <property type="project" value="UniProtKB-KW"/>
</dbReference>
<dbReference type="RefSeq" id="WP_343922192.1">
    <property type="nucleotide sequence ID" value="NZ_BAAAIR010000007.1"/>
</dbReference>
<protein>
    <recommendedName>
        <fullName evidence="1">D-inositol 3-phosphate glycosyltransferase</fullName>
    </recommendedName>
</protein>
<reference evidence="8" key="1">
    <citation type="journal article" date="2019" name="Int. J. Syst. Evol. Microbiol.">
        <title>The Global Catalogue of Microorganisms (GCM) 10K type strain sequencing project: providing services to taxonomists for standard genome sequencing and annotation.</title>
        <authorList>
            <consortium name="The Broad Institute Genomics Platform"/>
            <consortium name="The Broad Institute Genome Sequencing Center for Infectious Disease"/>
            <person name="Wu L."/>
            <person name="Ma J."/>
        </authorList>
    </citation>
    <scope>NUCLEOTIDE SEQUENCE [LARGE SCALE GENOMIC DNA]</scope>
    <source>
        <strain evidence="8">CGMCC 1.16455</strain>
    </source>
</reference>
<dbReference type="InterPro" id="IPR001173">
    <property type="entry name" value="Glyco_trans_2-like"/>
</dbReference>
<evidence type="ECO:0000259" key="5">
    <source>
        <dbReference type="Pfam" id="PF00535"/>
    </source>
</evidence>
<dbReference type="EMBL" id="JBHSLN010000004">
    <property type="protein sequence ID" value="MFC5296091.1"/>
    <property type="molecule type" value="Genomic_DNA"/>
</dbReference>
<dbReference type="InterPro" id="IPR050194">
    <property type="entry name" value="Glycosyltransferase_grp1"/>
</dbReference>
<evidence type="ECO:0000256" key="3">
    <source>
        <dbReference type="ARBA" id="ARBA00022679"/>
    </source>
</evidence>
<evidence type="ECO:0000256" key="4">
    <source>
        <dbReference type="SAM" id="MobiDB-lite"/>
    </source>
</evidence>
<feature type="region of interest" description="Disordered" evidence="4">
    <location>
        <begin position="366"/>
        <end position="391"/>
    </location>
</feature>
<dbReference type="CDD" id="cd00761">
    <property type="entry name" value="Glyco_tranf_GTA_type"/>
    <property type="match status" value="1"/>
</dbReference>
<dbReference type="SUPFAM" id="SSF53448">
    <property type="entry name" value="Nucleotide-diphospho-sugar transferases"/>
    <property type="match status" value="1"/>
</dbReference>
<dbReference type="PANTHER" id="PTHR45947">
    <property type="entry name" value="SULFOQUINOVOSYL TRANSFERASE SQD2"/>
    <property type="match status" value="1"/>
</dbReference>
<evidence type="ECO:0000313" key="8">
    <source>
        <dbReference type="Proteomes" id="UP001595937"/>
    </source>
</evidence>
<proteinExistence type="predicted"/>
<sequence length="760" mass="81607">MRITVITTWFPTDVAPSRGSFVVRDTLAIARHADVRLIHLVPPADDDGSRRLVHDGIDVLRIPMDPKRPDQVLRASRALEHAVRGADAVHSMAFSSLLPLALRRPDVPWIHTEHWSALTTPATLPRPAQLGLPVLRHLLSLPDRVTAVCDFLAAPIREVRAARPTAIVPCIVEPGEVVPRRDRRDGSLRLVSTGGLIDRKDPLLAVDVLARLVERGVDARLEWLGDGPLREDTVRRAAERGVSERLVLAGSVPGDEVRAALARADLFFGPTKADNFFVSAAEAIVAGRPVVLGATGGQGEYVQPQVGALVAEQDADAYADAVLEVDARTRNLGAQEIADTIGDSFSTRTVAAGYRDQYERLLHGSSDHHAAGSTGAARAAGAPGTDGAGDPTAGPVVDVIIACHTPERPVGRAVASVLDGNGELAGVTVVCHNIAAAEIAAVIRPEHRDRVRLMEHHDSYRSASGPFNAGIRASRSEFVAILGSDDTLAPGAVRSWLAVQESTRADFVITRLALGSATAGVPTPAVRAYRRGLVDLVADRLSYRSAPLGLMRRSLLESTGIELVEGATIGGDVAMVTRLMATWRTAYDRGGPAYVIGEDAGDRVTYVVRPMQEQLGFFPDLLDAGWFAALPAAARRSIGTKLLRIHVFGAVFYREDPAIWTSRERTDLAAITAEVIARAPGCLEPLSRADRRLVDACLNPEVPATELIAAAQDRRHHGRPATLIPREPRFVLDREAPLRFMAASLAVRHLPRLQGAVSGR</sequence>
<accession>A0ABW0FC35</accession>
<feature type="domain" description="Glycosyltransferase subfamily 4-like N-terminal" evidence="6">
    <location>
        <begin position="37"/>
        <end position="173"/>
    </location>
</feature>
<keyword evidence="8" id="KW-1185">Reference proteome</keyword>
<keyword evidence="2 7" id="KW-0328">Glycosyltransferase</keyword>
<keyword evidence="3 7" id="KW-0808">Transferase</keyword>
<dbReference type="Pfam" id="PF00535">
    <property type="entry name" value="Glycos_transf_2"/>
    <property type="match status" value="1"/>
</dbReference>
<evidence type="ECO:0000259" key="6">
    <source>
        <dbReference type="Pfam" id="PF13439"/>
    </source>
</evidence>
<dbReference type="Proteomes" id="UP001595937">
    <property type="component" value="Unassembled WGS sequence"/>
</dbReference>
<dbReference type="InterPro" id="IPR028098">
    <property type="entry name" value="Glyco_trans_4-like_N"/>
</dbReference>
<name>A0ABW0FC35_9MICO</name>
<dbReference type="Pfam" id="PF13692">
    <property type="entry name" value="Glyco_trans_1_4"/>
    <property type="match status" value="1"/>
</dbReference>
<dbReference type="GeneID" id="303295966"/>
<dbReference type="Gene3D" id="3.40.50.2000">
    <property type="entry name" value="Glycogen Phosphorylase B"/>
    <property type="match status" value="2"/>
</dbReference>
<organism evidence="7 8">
    <name type="scientific">Brachybacterium tyrofermentans</name>
    <dbReference type="NCBI Taxonomy" id="47848"/>
    <lineage>
        <taxon>Bacteria</taxon>
        <taxon>Bacillati</taxon>
        <taxon>Actinomycetota</taxon>
        <taxon>Actinomycetes</taxon>
        <taxon>Micrococcales</taxon>
        <taxon>Dermabacteraceae</taxon>
        <taxon>Brachybacterium</taxon>
    </lineage>
</organism>
<evidence type="ECO:0000256" key="1">
    <source>
        <dbReference type="ARBA" id="ARBA00021292"/>
    </source>
</evidence>
<dbReference type="PANTHER" id="PTHR45947:SF3">
    <property type="entry name" value="SULFOQUINOVOSYL TRANSFERASE SQD2"/>
    <property type="match status" value="1"/>
</dbReference>
<feature type="compositionally biased region" description="Low complexity" evidence="4">
    <location>
        <begin position="371"/>
        <end position="391"/>
    </location>
</feature>
<dbReference type="InterPro" id="IPR029044">
    <property type="entry name" value="Nucleotide-diphossugar_trans"/>
</dbReference>
<dbReference type="Pfam" id="PF13439">
    <property type="entry name" value="Glyco_transf_4"/>
    <property type="match status" value="1"/>
</dbReference>